<dbReference type="SMART" id="SM00731">
    <property type="entry name" value="SprT"/>
    <property type="match status" value="1"/>
</dbReference>
<dbReference type="Pfam" id="PF10263">
    <property type="entry name" value="SprT-like"/>
    <property type="match status" value="1"/>
</dbReference>
<dbReference type="Proteomes" id="UP000284706">
    <property type="component" value="Unassembled WGS sequence"/>
</dbReference>
<dbReference type="EMBL" id="NHYE01005060">
    <property type="protein sequence ID" value="PPQ78197.1"/>
    <property type="molecule type" value="Genomic_DNA"/>
</dbReference>
<dbReference type="OrthoDB" id="20772at2759"/>
<dbReference type="GO" id="GO:0006950">
    <property type="term" value="P:response to stress"/>
    <property type="evidence" value="ECO:0007669"/>
    <property type="project" value="UniProtKB-ARBA"/>
</dbReference>
<feature type="compositionally biased region" description="Polar residues" evidence="1">
    <location>
        <begin position="122"/>
        <end position="146"/>
    </location>
</feature>
<feature type="region of interest" description="Disordered" evidence="1">
    <location>
        <begin position="1"/>
        <end position="75"/>
    </location>
</feature>
<name>A0A409WI55_9AGAR</name>
<evidence type="ECO:0000256" key="1">
    <source>
        <dbReference type="SAM" id="MobiDB-lite"/>
    </source>
</evidence>
<evidence type="ECO:0000313" key="4">
    <source>
        <dbReference type="Proteomes" id="UP000284706"/>
    </source>
</evidence>
<accession>A0A409WI55</accession>
<sequence>MTEKTPAKPRSPLNIRPTPLEVIPDSEEERQRRIIESSDDESEPEIIEISDSSVPNTPVKPYRSDPQPRATTPSSPMHVVVDESILILDEPRSARTPLRVGKRVAGPSCPASKDGIRPNRVTDLTTPVHTPNSSTKKMPASQTRSRLNSKKAILEADLKRRKDYAQQLFSDLNELVFKQGLPSDTQLNWNKRLVSTAGRARFHRSREGVQTTEIELAEKILDCDERIRNTLSHEMCHLATWVIDKKIDEHHGKLFKYWASLVMKKRPDIHVSVSLNAMVTFDFPDKDLCKIKHDYEISYPFEWRFDSVMTILVTHSYGRFSKSIRPDECVCGACKEGALVPLFSTRTPAKKTPKLSKMAPAKPQDSPISVHKKPSSGHEPDSDDSEIEVLTSILAVTGIGHDDGD</sequence>
<dbReference type="PANTHER" id="PTHR23099:SF0">
    <property type="entry name" value="GERM CELL NUCLEAR ACIDIC PROTEIN"/>
    <property type="match status" value="1"/>
</dbReference>
<gene>
    <name evidence="3" type="ORF">CVT26_007574</name>
</gene>
<comment type="caution">
    <text evidence="3">The sequence shown here is derived from an EMBL/GenBank/DDBJ whole genome shotgun (WGS) entry which is preliminary data.</text>
</comment>
<protein>
    <recommendedName>
        <fullName evidence="2">SprT-like domain-containing protein</fullName>
    </recommendedName>
</protein>
<feature type="region of interest" description="Disordered" evidence="1">
    <location>
        <begin position="101"/>
        <end position="147"/>
    </location>
</feature>
<feature type="region of interest" description="Disordered" evidence="1">
    <location>
        <begin position="350"/>
        <end position="386"/>
    </location>
</feature>
<evidence type="ECO:0000259" key="2">
    <source>
        <dbReference type="SMART" id="SM00731"/>
    </source>
</evidence>
<dbReference type="AlphaFoldDB" id="A0A409WI55"/>
<dbReference type="InterPro" id="IPR006640">
    <property type="entry name" value="SprT-like_domain"/>
</dbReference>
<dbReference type="GO" id="GO:0005634">
    <property type="term" value="C:nucleus"/>
    <property type="evidence" value="ECO:0007669"/>
    <property type="project" value="TreeGrafter"/>
</dbReference>
<evidence type="ECO:0000313" key="3">
    <source>
        <dbReference type="EMBL" id="PPQ78197.1"/>
    </source>
</evidence>
<reference evidence="3 4" key="1">
    <citation type="journal article" date="2018" name="Evol. Lett.">
        <title>Horizontal gene cluster transfer increased hallucinogenic mushroom diversity.</title>
        <authorList>
            <person name="Reynolds H.T."/>
            <person name="Vijayakumar V."/>
            <person name="Gluck-Thaler E."/>
            <person name="Korotkin H.B."/>
            <person name="Matheny P.B."/>
            <person name="Slot J.C."/>
        </authorList>
    </citation>
    <scope>NUCLEOTIDE SEQUENCE [LARGE SCALE GENOMIC DNA]</scope>
    <source>
        <strain evidence="3 4">SRW20</strain>
    </source>
</reference>
<dbReference type="InParanoid" id="A0A409WI55"/>
<feature type="domain" description="SprT-like" evidence="2">
    <location>
        <begin position="162"/>
        <end position="341"/>
    </location>
</feature>
<feature type="compositionally biased region" description="Acidic residues" evidence="1">
    <location>
        <begin position="37"/>
        <end position="48"/>
    </location>
</feature>
<proteinExistence type="predicted"/>
<organism evidence="3 4">
    <name type="scientific">Gymnopilus dilepis</name>
    <dbReference type="NCBI Taxonomy" id="231916"/>
    <lineage>
        <taxon>Eukaryota</taxon>
        <taxon>Fungi</taxon>
        <taxon>Dikarya</taxon>
        <taxon>Basidiomycota</taxon>
        <taxon>Agaricomycotina</taxon>
        <taxon>Agaricomycetes</taxon>
        <taxon>Agaricomycetidae</taxon>
        <taxon>Agaricales</taxon>
        <taxon>Agaricineae</taxon>
        <taxon>Hymenogastraceae</taxon>
        <taxon>Gymnopilus</taxon>
    </lineage>
</organism>
<dbReference type="PANTHER" id="PTHR23099">
    <property type="entry name" value="TRANSCRIPTIONAL REGULATOR"/>
    <property type="match status" value="1"/>
</dbReference>
<dbReference type="STRING" id="231916.A0A409WI55"/>
<keyword evidence="4" id="KW-1185">Reference proteome</keyword>